<evidence type="ECO:0008006" key="3">
    <source>
        <dbReference type="Google" id="ProtNLM"/>
    </source>
</evidence>
<evidence type="ECO:0000313" key="2">
    <source>
        <dbReference type="Proteomes" id="UP000053030"/>
    </source>
</evidence>
<evidence type="ECO:0000313" key="1">
    <source>
        <dbReference type="EMBL" id="KPD24801.1"/>
    </source>
</evidence>
<dbReference type="Proteomes" id="UP000053030">
    <property type="component" value="Unassembled WGS sequence"/>
</dbReference>
<keyword evidence="2" id="KW-1185">Reference proteome</keyword>
<organism evidence="1 2">
    <name type="scientific">Idiomarina zobellii</name>
    <dbReference type="NCBI Taxonomy" id="86103"/>
    <lineage>
        <taxon>Bacteria</taxon>
        <taxon>Pseudomonadati</taxon>
        <taxon>Pseudomonadota</taxon>
        <taxon>Gammaproteobacteria</taxon>
        <taxon>Alteromonadales</taxon>
        <taxon>Idiomarinaceae</taxon>
        <taxon>Idiomarina</taxon>
    </lineage>
</organism>
<reference evidence="1 2" key="1">
    <citation type="submission" date="2015-08" db="EMBL/GenBank/DDBJ databases">
        <title>Genome sequencing and assembly of the deep-sea bacterium Idiomarina zobellii.</title>
        <authorList>
            <person name="Mithoefer S.D."/>
            <person name="Rheaume B.A."/>
            <person name="MacLea K.S."/>
        </authorList>
    </citation>
    <scope>NUCLEOTIDE SEQUENCE [LARGE SCALE GENOMIC DNA]</scope>
    <source>
        <strain evidence="1 2">KMM 231</strain>
    </source>
</reference>
<comment type="caution">
    <text evidence="1">The sequence shown here is derived from an EMBL/GenBank/DDBJ whole genome shotgun (WGS) entry which is preliminary data.</text>
</comment>
<dbReference type="AlphaFoldDB" id="A0A837NIV9"/>
<name>A0A837NIV9_9GAMM</name>
<dbReference type="OrthoDB" id="7864804at2"/>
<dbReference type="EMBL" id="LHSG01000001">
    <property type="protein sequence ID" value="KPD24801.1"/>
    <property type="molecule type" value="Genomic_DNA"/>
</dbReference>
<accession>A0A837NIV9</accession>
<gene>
    <name evidence="1" type="ORF">AFK76_00095</name>
</gene>
<proteinExistence type="predicted"/>
<sequence>MGFKRVKKQILECLQSGNILHESRGDIDVKNLLLIEELSIDELISIVARARGNEYECSPHHISADIDVHIVKTVYDGKSWYIKWYFVEPSCIFISVHN</sequence>
<protein>
    <recommendedName>
        <fullName evidence="3">DUF4258 domain-containing protein</fullName>
    </recommendedName>
</protein>